<dbReference type="PANTHER" id="PTHR30015">
    <property type="entry name" value="MRR RESTRICTION SYSTEM PROTEIN"/>
    <property type="match status" value="1"/>
</dbReference>
<dbReference type="OrthoDB" id="9803736at2"/>
<dbReference type="InterPro" id="IPR007560">
    <property type="entry name" value="Restrct_endonuc_IV_Mrr"/>
</dbReference>
<feature type="domain" description="Restriction system protein Mrr-like N-terminal" evidence="2">
    <location>
        <begin position="6"/>
        <end position="90"/>
    </location>
</feature>
<dbReference type="InterPro" id="IPR052906">
    <property type="entry name" value="Type_IV_Methyl-Rstrct_Enzyme"/>
</dbReference>
<dbReference type="Proteomes" id="UP000192738">
    <property type="component" value="Unassembled WGS sequence"/>
</dbReference>
<keyword evidence="4" id="KW-1185">Reference proteome</keyword>
<dbReference type="Gene3D" id="3.40.1350.10">
    <property type="match status" value="1"/>
</dbReference>
<protein>
    <submittedName>
        <fullName evidence="3">Restriction system protein</fullName>
    </submittedName>
</protein>
<dbReference type="GO" id="GO:0003677">
    <property type="term" value="F:DNA binding"/>
    <property type="evidence" value="ECO:0007669"/>
    <property type="project" value="InterPro"/>
</dbReference>
<evidence type="ECO:0000313" key="3">
    <source>
        <dbReference type="EMBL" id="SMC88303.1"/>
    </source>
</evidence>
<name>A0A1W2CSV8_9FIRM</name>
<evidence type="ECO:0000259" key="1">
    <source>
        <dbReference type="Pfam" id="PF04471"/>
    </source>
</evidence>
<dbReference type="GO" id="GO:0015666">
    <property type="term" value="F:restriction endodeoxyribonuclease activity"/>
    <property type="evidence" value="ECO:0007669"/>
    <property type="project" value="TreeGrafter"/>
</dbReference>
<dbReference type="InterPro" id="IPR011856">
    <property type="entry name" value="tRNA_endonuc-like_dom_sf"/>
</dbReference>
<dbReference type="PANTHER" id="PTHR30015:SF7">
    <property type="entry name" value="TYPE IV METHYL-DIRECTED RESTRICTION ENZYME ECOKMRR"/>
    <property type="match status" value="1"/>
</dbReference>
<reference evidence="3 4" key="1">
    <citation type="submission" date="2017-04" db="EMBL/GenBank/DDBJ databases">
        <authorList>
            <person name="Afonso C.L."/>
            <person name="Miller P.J."/>
            <person name="Scott M.A."/>
            <person name="Spackman E."/>
            <person name="Goraichik I."/>
            <person name="Dimitrov K.M."/>
            <person name="Suarez D.L."/>
            <person name="Swayne D.E."/>
        </authorList>
    </citation>
    <scope>NUCLEOTIDE SEQUENCE [LARGE SCALE GENOMIC DNA]</scope>
    <source>
        <strain evidence="3 4">DSM 5090</strain>
    </source>
</reference>
<dbReference type="InterPro" id="IPR025745">
    <property type="entry name" value="Mrr-like_N_dom"/>
</dbReference>
<dbReference type="AlphaFoldDB" id="A0A1W2CSV8"/>
<proteinExistence type="predicted"/>
<dbReference type="InterPro" id="IPR011335">
    <property type="entry name" value="Restrct_endonuc-II-like"/>
</dbReference>
<organism evidence="3 4">
    <name type="scientific">Sporomusa malonica</name>
    <dbReference type="NCBI Taxonomy" id="112901"/>
    <lineage>
        <taxon>Bacteria</taxon>
        <taxon>Bacillati</taxon>
        <taxon>Bacillota</taxon>
        <taxon>Negativicutes</taxon>
        <taxon>Selenomonadales</taxon>
        <taxon>Sporomusaceae</taxon>
        <taxon>Sporomusa</taxon>
    </lineage>
</organism>
<dbReference type="GO" id="GO:0009307">
    <property type="term" value="P:DNA restriction-modification system"/>
    <property type="evidence" value="ECO:0007669"/>
    <property type="project" value="InterPro"/>
</dbReference>
<feature type="domain" description="Restriction endonuclease type IV Mrr" evidence="1">
    <location>
        <begin position="160"/>
        <end position="278"/>
    </location>
</feature>
<dbReference type="RefSeq" id="WP_084576365.1">
    <property type="nucleotide sequence ID" value="NZ_CP155572.1"/>
</dbReference>
<evidence type="ECO:0000259" key="2">
    <source>
        <dbReference type="Pfam" id="PF14338"/>
    </source>
</evidence>
<dbReference type="Pfam" id="PF04471">
    <property type="entry name" value="Mrr_cat"/>
    <property type="match status" value="1"/>
</dbReference>
<dbReference type="SUPFAM" id="SSF52980">
    <property type="entry name" value="Restriction endonuclease-like"/>
    <property type="match status" value="1"/>
</dbReference>
<dbReference type="Pfam" id="PF14338">
    <property type="entry name" value="Mrr_N"/>
    <property type="match status" value="1"/>
</dbReference>
<dbReference type="EMBL" id="FWXI01000011">
    <property type="protein sequence ID" value="SMC88303.1"/>
    <property type="molecule type" value="Genomic_DNA"/>
</dbReference>
<sequence>MAMPTYKDIMLPFLQRLADGKVHSLKELHQVLADEMQLDEEERTRQLPSGSQSIFYNRLGWARTYLKKALLIEAIASGQFRITERGRTLLLQKPPRIDKYLLSQFTEFREFKQQARPKDDLAVPVDESNENDKTPREMLHNYYQELRTALADELLQQIADQSPKFFEHLVLDLLLKMGYGGSREDAAQVVGKSGDEGIDGIIKEDRLGLDVIYVQAKRWKNSVGSPDIQGFIGALQLKGAHKGIFITTSNFTAAARDVASRIGNRIVLMDGIQLAQLMIDYGVGVATETTYEIKRIDSDYFVEG</sequence>
<evidence type="ECO:0000313" key="4">
    <source>
        <dbReference type="Proteomes" id="UP000192738"/>
    </source>
</evidence>
<gene>
    <name evidence="3" type="ORF">SAMN04488500_111133</name>
</gene>
<dbReference type="STRING" id="112901.SAMN04488500_111133"/>
<accession>A0A1W2CSV8</accession>